<dbReference type="EMBL" id="CP095075">
    <property type="protein sequence ID" value="UOR14049.1"/>
    <property type="molecule type" value="Genomic_DNA"/>
</dbReference>
<dbReference type="InterPro" id="IPR002197">
    <property type="entry name" value="HTH_Fis"/>
</dbReference>
<feature type="domain" description="DNA binding HTH" evidence="1">
    <location>
        <begin position="2"/>
        <end position="22"/>
    </location>
</feature>
<dbReference type="InterPro" id="IPR009057">
    <property type="entry name" value="Homeodomain-like_sf"/>
</dbReference>
<organism evidence="2 3">
    <name type="scientific">Halobacillus amylolyticus</name>
    <dbReference type="NCBI Taxonomy" id="2932259"/>
    <lineage>
        <taxon>Bacteria</taxon>
        <taxon>Bacillati</taxon>
        <taxon>Bacillota</taxon>
        <taxon>Bacilli</taxon>
        <taxon>Bacillales</taxon>
        <taxon>Bacillaceae</taxon>
        <taxon>Halobacillus</taxon>
    </lineage>
</organism>
<protein>
    <recommendedName>
        <fullName evidence="1">DNA binding HTH domain-containing protein</fullName>
    </recommendedName>
</protein>
<name>A0ABY4HGN7_9BACI</name>
<reference evidence="2" key="1">
    <citation type="submission" date="2022-04" db="EMBL/GenBank/DDBJ databases">
        <title>Halobacillus sp. isolated from saltern.</title>
        <authorList>
            <person name="Won M."/>
            <person name="Lee C.-M."/>
            <person name="Woen H.-Y."/>
            <person name="Kwon S.-W."/>
        </authorList>
    </citation>
    <scope>NUCLEOTIDE SEQUENCE</scope>
    <source>
        <strain evidence="2">SSHM10-5</strain>
    </source>
</reference>
<evidence type="ECO:0000259" key="1">
    <source>
        <dbReference type="Pfam" id="PF02954"/>
    </source>
</evidence>
<dbReference type="Gene3D" id="1.10.10.60">
    <property type="entry name" value="Homeodomain-like"/>
    <property type="match status" value="1"/>
</dbReference>
<dbReference type="Proteomes" id="UP000830326">
    <property type="component" value="Chromosome"/>
</dbReference>
<sequence>MNQSRAAKRLGINRTTLWRKLNS</sequence>
<gene>
    <name evidence="2" type="ORF">MUO15_18290</name>
</gene>
<accession>A0ABY4HGN7</accession>
<dbReference type="SUPFAM" id="SSF46689">
    <property type="entry name" value="Homeodomain-like"/>
    <property type="match status" value="1"/>
</dbReference>
<dbReference type="Pfam" id="PF02954">
    <property type="entry name" value="HTH_8"/>
    <property type="match status" value="1"/>
</dbReference>
<proteinExistence type="predicted"/>
<keyword evidence="3" id="KW-1185">Reference proteome</keyword>
<evidence type="ECO:0000313" key="3">
    <source>
        <dbReference type="Proteomes" id="UP000830326"/>
    </source>
</evidence>
<evidence type="ECO:0000313" key="2">
    <source>
        <dbReference type="EMBL" id="UOR14049.1"/>
    </source>
</evidence>